<proteinExistence type="predicted"/>
<keyword evidence="2" id="KW-1185">Reference proteome</keyword>
<protein>
    <submittedName>
        <fullName evidence="1">Uncharacterized protein</fullName>
    </submittedName>
</protein>
<organism evidence="1 2">
    <name type="scientific">Phyllobacterium bourgognense</name>
    <dbReference type="NCBI Taxonomy" id="314236"/>
    <lineage>
        <taxon>Bacteria</taxon>
        <taxon>Pseudomonadati</taxon>
        <taxon>Pseudomonadota</taxon>
        <taxon>Alphaproteobacteria</taxon>
        <taxon>Hyphomicrobiales</taxon>
        <taxon>Phyllobacteriaceae</taxon>
        <taxon>Phyllobacterium</taxon>
    </lineage>
</organism>
<dbReference type="OrthoDB" id="8098723at2"/>
<dbReference type="Proteomes" id="UP000253324">
    <property type="component" value="Unassembled WGS sequence"/>
</dbReference>
<reference evidence="1 2" key="1">
    <citation type="submission" date="2018-07" db="EMBL/GenBank/DDBJ databases">
        <title>Genomic Encyclopedia of Type Strains, Phase III (KMG-III): the genomes of soil and plant-associated and newly described type strains.</title>
        <authorList>
            <person name="Whitman W."/>
        </authorList>
    </citation>
    <scope>NUCLEOTIDE SEQUENCE [LARGE SCALE GENOMIC DNA]</scope>
    <source>
        <strain evidence="1 2">31-25a</strain>
    </source>
</reference>
<comment type="caution">
    <text evidence="1">The sequence shown here is derived from an EMBL/GenBank/DDBJ whole genome shotgun (WGS) entry which is preliminary data.</text>
</comment>
<accession>A0A368YNR0</accession>
<evidence type="ECO:0000313" key="1">
    <source>
        <dbReference type="EMBL" id="RCW81178.1"/>
    </source>
</evidence>
<dbReference type="RefSeq" id="WP_114431271.1">
    <property type="nucleotide sequence ID" value="NZ_QPJM01000011.1"/>
</dbReference>
<dbReference type="EMBL" id="QPJM01000011">
    <property type="protein sequence ID" value="RCW81178.1"/>
    <property type="molecule type" value="Genomic_DNA"/>
</dbReference>
<name>A0A368YNR0_9HYPH</name>
<gene>
    <name evidence="1" type="ORF">C7476_11140</name>
</gene>
<dbReference type="AlphaFoldDB" id="A0A368YNR0"/>
<sequence>MTIDICPISGDPVASLPTTGDYIEFDCPTCGRFRISGSALEAMTELPRQDKEAFLNKARSNAQGGDSIPFIRDV</sequence>
<evidence type="ECO:0000313" key="2">
    <source>
        <dbReference type="Proteomes" id="UP000253324"/>
    </source>
</evidence>